<evidence type="ECO:0000256" key="4">
    <source>
        <dbReference type="ARBA" id="ARBA00022692"/>
    </source>
</evidence>
<feature type="domain" description="TonB-dependent receptor plug" evidence="9">
    <location>
        <begin position="123"/>
        <end position="245"/>
    </location>
</feature>
<feature type="signal peptide" evidence="8">
    <location>
        <begin position="1"/>
        <end position="24"/>
    </location>
</feature>
<dbReference type="Pfam" id="PF13715">
    <property type="entry name" value="CarbopepD_reg_2"/>
    <property type="match status" value="1"/>
</dbReference>
<evidence type="ECO:0000256" key="5">
    <source>
        <dbReference type="ARBA" id="ARBA00023136"/>
    </source>
</evidence>
<organism evidence="10 11">
    <name type="scientific">Candidatus Pedobacter colombiensis</name>
    <dbReference type="NCBI Taxonomy" id="3121371"/>
    <lineage>
        <taxon>Bacteria</taxon>
        <taxon>Pseudomonadati</taxon>
        <taxon>Bacteroidota</taxon>
        <taxon>Sphingobacteriia</taxon>
        <taxon>Sphingobacteriales</taxon>
        <taxon>Sphingobacteriaceae</taxon>
        <taxon>Pedobacter</taxon>
    </lineage>
</organism>
<dbReference type="NCBIfam" id="TIGR04056">
    <property type="entry name" value="OMP_RagA_SusC"/>
    <property type="match status" value="1"/>
</dbReference>
<dbReference type="Gene3D" id="2.170.130.10">
    <property type="entry name" value="TonB-dependent receptor, plug domain"/>
    <property type="match status" value="1"/>
</dbReference>
<accession>A0AAJ5WCK1</accession>
<evidence type="ECO:0000256" key="2">
    <source>
        <dbReference type="ARBA" id="ARBA00022448"/>
    </source>
</evidence>
<dbReference type="Pfam" id="PF07715">
    <property type="entry name" value="Plug"/>
    <property type="match status" value="1"/>
</dbReference>
<evidence type="ECO:0000256" key="3">
    <source>
        <dbReference type="ARBA" id="ARBA00022452"/>
    </source>
</evidence>
<dbReference type="Gene3D" id="2.40.170.20">
    <property type="entry name" value="TonB-dependent receptor, beta-barrel domain"/>
    <property type="match status" value="1"/>
</dbReference>
<feature type="chain" id="PRO_5042470319" evidence="8">
    <location>
        <begin position="25"/>
        <end position="1045"/>
    </location>
</feature>
<dbReference type="NCBIfam" id="TIGR04057">
    <property type="entry name" value="SusC_RagA_signa"/>
    <property type="match status" value="1"/>
</dbReference>
<proteinExistence type="inferred from homology"/>
<dbReference type="InterPro" id="IPR039426">
    <property type="entry name" value="TonB-dep_rcpt-like"/>
</dbReference>
<comment type="subcellular location">
    <subcellularLocation>
        <location evidence="1 7">Cell outer membrane</location>
        <topology evidence="1 7">Multi-pass membrane protein</topology>
    </subcellularLocation>
</comment>
<evidence type="ECO:0000259" key="9">
    <source>
        <dbReference type="Pfam" id="PF07715"/>
    </source>
</evidence>
<dbReference type="AlphaFoldDB" id="A0AAJ5WCK1"/>
<evidence type="ECO:0000256" key="8">
    <source>
        <dbReference type="SAM" id="SignalP"/>
    </source>
</evidence>
<evidence type="ECO:0000313" key="10">
    <source>
        <dbReference type="EMBL" id="WEK20984.1"/>
    </source>
</evidence>
<dbReference type="SUPFAM" id="SSF49464">
    <property type="entry name" value="Carboxypeptidase regulatory domain-like"/>
    <property type="match status" value="1"/>
</dbReference>
<dbReference type="SUPFAM" id="SSF56935">
    <property type="entry name" value="Porins"/>
    <property type="match status" value="1"/>
</dbReference>
<dbReference type="InterPro" id="IPR037066">
    <property type="entry name" value="Plug_dom_sf"/>
</dbReference>
<keyword evidence="8" id="KW-0732">Signal</keyword>
<dbReference type="InterPro" id="IPR008969">
    <property type="entry name" value="CarboxyPept-like_regulatory"/>
</dbReference>
<sequence>MRSLFTILTLVQISLSLMGLSAYAQGEYIVVKGRVTDESGTPLPGVTVTVKGTNLRESTNGAGNYTARVANKQAIIVFSYIGYTTQEIQVGDRTSINLRLVPNSNSLQEVVVTTALNMQRSAKSLGYSVATLDGSQVNSVQTPNIINALSGKIAGVDVGNIANGVAGTKRIVIRGGSSLTGNNQPLWVIDGVPINSESLGGPDASGGVDYGDGLTGINPDDVESISVLKGNAAAALYGSLASNGVILITTKKGKSIDGKTNIDISSSLLLDKLINTTDFQFVYGQSGTGDEPPATPEEAFSSSSWGAKFDGRPSMQFDGVVRPFTAVKDNYDRFFNTGSTITNTVGLSGSTTNHNYRVSVSDLRNKDIIPNADFTRTGVNTKSSSKFGNLNVDVNLNYTMEKANNRPFIGGNVSNLFYSLAYMPGSIDVETLKPGYGPDGKEFSYANSISNPYYVVNKVKQVDTKNRLIGSLSLKYDFTKWLYVRARATRDYYSAYRNRYIPDGNQFTSYPLGQLEEATTESIVTNYEGILGLSPIKVNKFGVNAFVGGNNLDRVRNIVNTSGNSFVVPGVYTFNNLSTKLPTTSKSRQKTNSLFGSIELSYNKYLYLTVTGRNDWFSTLPKENNNLFYPAASLSFVFSDAFKLPSAISFGKFRASSAQVSGDTGPYQLDLSYSLTQIAYGNNNLQYIGVTNIPNRKLQPLLSTDYEFGLEMDFLKSRLGLDVTYYHKQTKNDIVKTAVSRSTGFRTAILNVGELRNKGVEVLFKATPVKSDNFSWNLTTTFSTNKNMVVKLGDGVENASILLATAKSGEVIIQLEENKRYGGIYGYKYVRDANGKIVYNTQGYATYSTKNEFLANGVYDKMMGLSNTFTYKKFSLYTLVDAKWGASIYSETNALSYSNGKHKNTLIGREDGLVGDGVTSTGAVNAVVVPGKNTDVSTLPAGYGSISGYYQQMSHIAEEFIYDASFVKLRELSLSYKLPKPFINKLGIANATVSLVGRNLATLYKHKDLENVDPESSVASGNAQGIERLVYPVTRNFGLTIKLGL</sequence>
<dbReference type="InterPro" id="IPR012910">
    <property type="entry name" value="Plug_dom"/>
</dbReference>
<keyword evidence="5 7" id="KW-0472">Membrane</keyword>
<evidence type="ECO:0000313" key="11">
    <source>
        <dbReference type="Proteomes" id="UP001214530"/>
    </source>
</evidence>
<gene>
    <name evidence="10" type="ORF">P0Y49_07510</name>
</gene>
<dbReference type="Proteomes" id="UP001214530">
    <property type="component" value="Chromosome"/>
</dbReference>
<comment type="similarity">
    <text evidence="7">Belongs to the TonB-dependent receptor family.</text>
</comment>
<dbReference type="Gene3D" id="2.60.40.1120">
    <property type="entry name" value="Carboxypeptidase-like, regulatory domain"/>
    <property type="match status" value="1"/>
</dbReference>
<dbReference type="InterPro" id="IPR023996">
    <property type="entry name" value="TonB-dep_OMP_SusC/RagA"/>
</dbReference>
<dbReference type="PROSITE" id="PS52016">
    <property type="entry name" value="TONB_DEPENDENT_REC_3"/>
    <property type="match status" value="1"/>
</dbReference>
<protein>
    <submittedName>
        <fullName evidence="10">SusC/RagA family TonB-linked outer membrane protein</fullName>
    </submittedName>
</protein>
<name>A0AAJ5WCK1_9SPHI</name>
<keyword evidence="6 7" id="KW-0998">Cell outer membrane</keyword>
<dbReference type="InterPro" id="IPR036942">
    <property type="entry name" value="Beta-barrel_TonB_sf"/>
</dbReference>
<dbReference type="EMBL" id="CP119313">
    <property type="protein sequence ID" value="WEK20984.1"/>
    <property type="molecule type" value="Genomic_DNA"/>
</dbReference>
<evidence type="ECO:0000256" key="1">
    <source>
        <dbReference type="ARBA" id="ARBA00004571"/>
    </source>
</evidence>
<reference evidence="10" key="1">
    <citation type="submission" date="2023-03" db="EMBL/GenBank/DDBJ databases">
        <title>Andean soil-derived lignocellulolytic bacterial consortium as a source of novel taxa and putative plastic-active enzymes.</title>
        <authorList>
            <person name="Diaz-Garcia L."/>
            <person name="Chuvochina M."/>
            <person name="Feuerriegel G."/>
            <person name="Bunk B."/>
            <person name="Sproer C."/>
            <person name="Streit W.R."/>
            <person name="Rodriguez L.M."/>
            <person name="Overmann J."/>
            <person name="Jimenez D.J."/>
        </authorList>
    </citation>
    <scope>NUCLEOTIDE SEQUENCE</scope>
    <source>
        <strain evidence="10">MAG 3858</strain>
    </source>
</reference>
<dbReference type="GO" id="GO:0009279">
    <property type="term" value="C:cell outer membrane"/>
    <property type="evidence" value="ECO:0007669"/>
    <property type="project" value="UniProtKB-SubCell"/>
</dbReference>
<keyword evidence="3 7" id="KW-1134">Transmembrane beta strand</keyword>
<evidence type="ECO:0000256" key="6">
    <source>
        <dbReference type="ARBA" id="ARBA00023237"/>
    </source>
</evidence>
<evidence type="ECO:0000256" key="7">
    <source>
        <dbReference type="PROSITE-ProRule" id="PRU01360"/>
    </source>
</evidence>
<keyword evidence="2 7" id="KW-0813">Transport</keyword>
<dbReference type="InterPro" id="IPR023997">
    <property type="entry name" value="TonB-dep_OMP_SusC/RagA_CS"/>
</dbReference>
<keyword evidence="4 7" id="KW-0812">Transmembrane</keyword>